<comment type="caution">
    <text evidence="2">The sequence shown here is derived from an EMBL/GenBank/DDBJ whole genome shotgun (WGS) entry which is preliminary data.</text>
</comment>
<name>A0ABU1VEW9_9BURK</name>
<dbReference type="Pfam" id="PF13391">
    <property type="entry name" value="HNH_2"/>
    <property type="match status" value="1"/>
</dbReference>
<dbReference type="RefSeq" id="WP_310309000.1">
    <property type="nucleotide sequence ID" value="NZ_JAVDWE010000011.1"/>
</dbReference>
<evidence type="ECO:0000259" key="1">
    <source>
        <dbReference type="Pfam" id="PF13391"/>
    </source>
</evidence>
<keyword evidence="3" id="KW-1185">Reference proteome</keyword>
<dbReference type="EMBL" id="JAVDWE010000011">
    <property type="protein sequence ID" value="MDR7096014.1"/>
    <property type="molecule type" value="Genomic_DNA"/>
</dbReference>
<dbReference type="Proteomes" id="UP001265550">
    <property type="component" value="Unassembled WGS sequence"/>
</dbReference>
<reference evidence="2 3" key="1">
    <citation type="submission" date="2023-07" db="EMBL/GenBank/DDBJ databases">
        <title>Sorghum-associated microbial communities from plants grown in Nebraska, USA.</title>
        <authorList>
            <person name="Schachtman D."/>
        </authorList>
    </citation>
    <scope>NUCLEOTIDE SEQUENCE [LARGE SCALE GENOMIC DNA]</scope>
    <source>
        <strain evidence="2 3">BE240</strain>
    </source>
</reference>
<accession>A0ABU1VEW9</accession>
<proteinExistence type="predicted"/>
<protein>
    <recommendedName>
        <fullName evidence="1">HNH nuclease domain-containing protein</fullName>
    </recommendedName>
</protein>
<feature type="domain" description="HNH nuclease" evidence="1">
    <location>
        <begin position="225"/>
        <end position="276"/>
    </location>
</feature>
<organism evidence="2 3">
    <name type="scientific">Hydrogenophaga laconesensis</name>
    <dbReference type="NCBI Taxonomy" id="1805971"/>
    <lineage>
        <taxon>Bacteria</taxon>
        <taxon>Pseudomonadati</taxon>
        <taxon>Pseudomonadota</taxon>
        <taxon>Betaproteobacteria</taxon>
        <taxon>Burkholderiales</taxon>
        <taxon>Comamonadaceae</taxon>
        <taxon>Hydrogenophaga</taxon>
    </lineage>
</organism>
<dbReference type="InterPro" id="IPR003615">
    <property type="entry name" value="HNH_nuc"/>
</dbReference>
<evidence type="ECO:0000313" key="2">
    <source>
        <dbReference type="EMBL" id="MDR7096014.1"/>
    </source>
</evidence>
<sequence length="323" mass="36255">MLAVAMRGPAPGLSCNGCALQHRDARGGMLGGKRDDKHGAGIRLRAGGKVQDWLAYFRRTEEYQFQEHKAPYTPEGMLRSNEKDQEHLAMNFEDWMRHRGLSNSSVNKYASAIEGPLSEWAGKHHLTEGPLSSLKNKDAFLKVSEKLQTLDIFKQRNSRGHHMYSSALAKYVEYLSEGYGSDLEQDIEEILADKNLSRTECLSLVKSRIGQGVFRQKLLLHWKACSVTGFKDTNLLIASHIKPWRSCSNSERLDPFNGLLLTPNLDRVFDAGLITFTDSGSIALSPLLSEPSKLGISLDMRVEISAPHRPFINFHREAVFRAT</sequence>
<gene>
    <name evidence="2" type="ORF">J2X09_003767</name>
</gene>
<evidence type="ECO:0000313" key="3">
    <source>
        <dbReference type="Proteomes" id="UP001265550"/>
    </source>
</evidence>